<organism evidence="2 3">
    <name type="scientific">Rotaria magnacalcarata</name>
    <dbReference type="NCBI Taxonomy" id="392030"/>
    <lineage>
        <taxon>Eukaryota</taxon>
        <taxon>Metazoa</taxon>
        <taxon>Spiralia</taxon>
        <taxon>Gnathifera</taxon>
        <taxon>Rotifera</taxon>
        <taxon>Eurotatoria</taxon>
        <taxon>Bdelloidea</taxon>
        <taxon>Philodinida</taxon>
        <taxon>Philodinidae</taxon>
        <taxon>Rotaria</taxon>
    </lineage>
</organism>
<protein>
    <submittedName>
        <fullName evidence="2">Uncharacterized protein</fullName>
    </submittedName>
</protein>
<feature type="coiled-coil region" evidence="1">
    <location>
        <begin position="113"/>
        <end position="140"/>
    </location>
</feature>
<evidence type="ECO:0000256" key="1">
    <source>
        <dbReference type="SAM" id="Coils"/>
    </source>
</evidence>
<gene>
    <name evidence="2" type="ORF">OVN521_LOCUS12486</name>
</gene>
<keyword evidence="3" id="KW-1185">Reference proteome</keyword>
<sequence>RQHEEYIRSRLPDFDEGWEEKIQDQLLDVYGYEKMHPEERWNQNMRNHLEGFVDLQLLEIQQEEIEEMQRLEEAENYGEQRRLENMCLREEWEQAQLDRMDSQATTFSYTTIIDQLKQIRQMHELERDGIQQQLETVNSEQQQCRVLEQGLHDYPQNT</sequence>
<evidence type="ECO:0000313" key="2">
    <source>
        <dbReference type="EMBL" id="CAF3955296.1"/>
    </source>
</evidence>
<name>A0A819L498_9BILA</name>
<accession>A0A819L498</accession>
<dbReference type="EMBL" id="CAJOBG010001748">
    <property type="protein sequence ID" value="CAF3955296.1"/>
    <property type="molecule type" value="Genomic_DNA"/>
</dbReference>
<feature type="non-terminal residue" evidence="2">
    <location>
        <position position="1"/>
    </location>
</feature>
<keyword evidence="1" id="KW-0175">Coiled coil</keyword>
<proteinExistence type="predicted"/>
<reference evidence="2" key="1">
    <citation type="submission" date="2021-02" db="EMBL/GenBank/DDBJ databases">
        <authorList>
            <person name="Nowell W R."/>
        </authorList>
    </citation>
    <scope>NUCLEOTIDE SEQUENCE</scope>
</reference>
<evidence type="ECO:0000313" key="3">
    <source>
        <dbReference type="Proteomes" id="UP000663866"/>
    </source>
</evidence>
<dbReference type="Proteomes" id="UP000663866">
    <property type="component" value="Unassembled WGS sequence"/>
</dbReference>
<dbReference type="AlphaFoldDB" id="A0A819L498"/>
<comment type="caution">
    <text evidence="2">The sequence shown here is derived from an EMBL/GenBank/DDBJ whole genome shotgun (WGS) entry which is preliminary data.</text>
</comment>